<comment type="caution">
    <text evidence="1">The sequence shown here is derived from an EMBL/GenBank/DDBJ whole genome shotgun (WGS) entry which is preliminary data.</text>
</comment>
<evidence type="ECO:0000313" key="2">
    <source>
        <dbReference type="Proteomes" id="UP000266861"/>
    </source>
</evidence>
<organism evidence="1 2">
    <name type="scientific">Diversispora epigaea</name>
    <dbReference type="NCBI Taxonomy" id="1348612"/>
    <lineage>
        <taxon>Eukaryota</taxon>
        <taxon>Fungi</taxon>
        <taxon>Fungi incertae sedis</taxon>
        <taxon>Mucoromycota</taxon>
        <taxon>Glomeromycotina</taxon>
        <taxon>Glomeromycetes</taxon>
        <taxon>Diversisporales</taxon>
        <taxon>Diversisporaceae</taxon>
        <taxon>Diversispora</taxon>
    </lineage>
</organism>
<accession>A0A397JAU8</accession>
<gene>
    <name evidence="1" type="ORF">Glove_65g100</name>
</gene>
<proteinExistence type="predicted"/>
<dbReference type="AlphaFoldDB" id="A0A397JAU8"/>
<evidence type="ECO:0000313" key="1">
    <source>
        <dbReference type="EMBL" id="RHZ85465.1"/>
    </source>
</evidence>
<name>A0A397JAU8_9GLOM</name>
<dbReference type="EMBL" id="PQFF01000062">
    <property type="protein sequence ID" value="RHZ85465.1"/>
    <property type="molecule type" value="Genomic_DNA"/>
</dbReference>
<dbReference type="OrthoDB" id="2338242at2759"/>
<dbReference type="Proteomes" id="UP000266861">
    <property type="component" value="Unassembled WGS sequence"/>
</dbReference>
<keyword evidence="2" id="KW-1185">Reference proteome</keyword>
<sequence>MSSVYTKIADLDLTREEKKSLRILFTNKPLIRTEAEKIIPTCKDNEEILDYLKELLKPESVVTVQQSLPSQDIEVVADSIVNEPSISSEFSPSQTVQQSLSSQNIEVSTDPVVNEPLIKRIQNDTYLPENSSQLLRYYELWNKPYDDWPSLREFSEYLRDVKKARVHCSFKMEIRALQKLFKSDHPAQLRLIHLEGQLKNQQKSRKIRRGNATKVSTKQKLTEKRLEIAKNSVITNGYHRINDHYNHYHDASAKLLKRDLLVDDERTDTKKMKKSTETQ</sequence>
<protein>
    <submittedName>
        <fullName evidence="1">Uncharacterized protein</fullName>
    </submittedName>
</protein>
<reference evidence="1 2" key="1">
    <citation type="submission" date="2018-08" db="EMBL/GenBank/DDBJ databases">
        <title>Genome and evolution of the arbuscular mycorrhizal fungus Diversispora epigaea (formerly Glomus versiforme) and its bacterial endosymbionts.</title>
        <authorList>
            <person name="Sun X."/>
            <person name="Fei Z."/>
            <person name="Harrison M."/>
        </authorList>
    </citation>
    <scope>NUCLEOTIDE SEQUENCE [LARGE SCALE GENOMIC DNA]</scope>
    <source>
        <strain evidence="1 2">IT104</strain>
    </source>
</reference>